<protein>
    <submittedName>
        <fullName evidence="2">Uncharacterized protein</fullName>
    </submittedName>
</protein>
<organism evidence="2">
    <name type="scientific">Lotus japonicus</name>
    <name type="common">Lotus corniculatus var. japonicus</name>
    <dbReference type="NCBI Taxonomy" id="34305"/>
    <lineage>
        <taxon>Eukaryota</taxon>
        <taxon>Viridiplantae</taxon>
        <taxon>Streptophyta</taxon>
        <taxon>Embryophyta</taxon>
        <taxon>Tracheophyta</taxon>
        <taxon>Spermatophyta</taxon>
        <taxon>Magnoliopsida</taxon>
        <taxon>eudicotyledons</taxon>
        <taxon>Gunneridae</taxon>
        <taxon>Pentapetalae</taxon>
        <taxon>rosids</taxon>
        <taxon>fabids</taxon>
        <taxon>Fabales</taxon>
        <taxon>Fabaceae</taxon>
        <taxon>Papilionoideae</taxon>
        <taxon>50 kb inversion clade</taxon>
        <taxon>NPAAA clade</taxon>
        <taxon>Hologalegina</taxon>
        <taxon>robinioid clade</taxon>
        <taxon>Loteae</taxon>
        <taxon>Lotus</taxon>
    </lineage>
</organism>
<accession>I3SUE2</accession>
<evidence type="ECO:0000256" key="1">
    <source>
        <dbReference type="SAM" id="MobiDB-lite"/>
    </source>
</evidence>
<feature type="region of interest" description="Disordered" evidence="1">
    <location>
        <begin position="1"/>
        <end position="41"/>
    </location>
</feature>
<name>I3SUE2_LOTJA</name>
<reference evidence="2" key="1">
    <citation type="submission" date="2012-05" db="EMBL/GenBank/DDBJ databases">
        <authorList>
            <person name="Krishnakumar V."/>
            <person name="Cheung F."/>
            <person name="Xiao Y."/>
            <person name="Chan A."/>
            <person name="Moskal W.A."/>
            <person name="Town C.D."/>
        </authorList>
    </citation>
    <scope>NUCLEOTIDE SEQUENCE</scope>
</reference>
<proteinExistence type="evidence at transcript level"/>
<evidence type="ECO:0000313" key="2">
    <source>
        <dbReference type="EMBL" id="AFK43884.1"/>
    </source>
</evidence>
<dbReference type="AlphaFoldDB" id="I3SUE2"/>
<sequence length="41" mass="4638">MQFSGTSSRPVFDGREREPQQSSFSDAVEEIPAPINKNRIE</sequence>
<dbReference type="EMBL" id="BT144090">
    <property type="protein sequence ID" value="AFK43884.1"/>
    <property type="molecule type" value="mRNA"/>
</dbReference>